<name>A0A2T5V1M2_9HYPH</name>
<dbReference type="Pfam" id="PF05708">
    <property type="entry name" value="Peptidase_C92"/>
    <property type="match status" value="1"/>
</dbReference>
<dbReference type="Proteomes" id="UP000244081">
    <property type="component" value="Unassembled WGS sequence"/>
</dbReference>
<organism evidence="1 2">
    <name type="scientific">Breoghania corrubedonensis</name>
    <dbReference type="NCBI Taxonomy" id="665038"/>
    <lineage>
        <taxon>Bacteria</taxon>
        <taxon>Pseudomonadati</taxon>
        <taxon>Pseudomonadota</taxon>
        <taxon>Alphaproteobacteria</taxon>
        <taxon>Hyphomicrobiales</taxon>
        <taxon>Stappiaceae</taxon>
        <taxon>Breoghania</taxon>
    </lineage>
</organism>
<gene>
    <name evidence="1" type="ORF">C8N35_110107</name>
</gene>
<sequence>MSVSHTVSCPDLHGVVPISVAIREWIVFNDKMCVAMQFRIHLIRLLLVCAFALDILAPAAADEIWQGLESGDLVAVETTGPLATFLKQATGSRLTHIGIMRNTGGGPYIIDSTPQEGVFEADIEAFIARGIAGHYAVYRFDGLEHPAQENHPAIKAAYDHHYLKPYDPFFRRETSTFYDAELIWTAYAEAGAELGEFQRLRDLGADTPEGRAIFLHDWRHNPGCKSTASAGFEACWERILDHKIITPASILRDPRLRRVHSTFPGER</sequence>
<reference evidence="1 2" key="1">
    <citation type="submission" date="2018-04" db="EMBL/GenBank/DDBJ databases">
        <title>Genomic Encyclopedia of Archaeal and Bacterial Type Strains, Phase II (KMG-II): from individual species to whole genera.</title>
        <authorList>
            <person name="Goeker M."/>
        </authorList>
    </citation>
    <scope>NUCLEOTIDE SEQUENCE [LARGE SCALE GENOMIC DNA]</scope>
    <source>
        <strain evidence="1 2">DSM 23382</strain>
    </source>
</reference>
<dbReference type="InterPro" id="IPR024453">
    <property type="entry name" value="Peptidase_C92"/>
</dbReference>
<dbReference type="AlphaFoldDB" id="A0A2T5V1M2"/>
<proteinExistence type="predicted"/>
<dbReference type="EMBL" id="QAYG01000010">
    <property type="protein sequence ID" value="PTW57628.1"/>
    <property type="molecule type" value="Genomic_DNA"/>
</dbReference>
<dbReference type="OrthoDB" id="195541at2"/>
<protein>
    <submittedName>
        <fullName evidence="1">Permuted papain-like amidase YaeF/Yiix C92 family enzyme</fullName>
    </submittedName>
</protein>
<evidence type="ECO:0000313" key="1">
    <source>
        <dbReference type="EMBL" id="PTW57628.1"/>
    </source>
</evidence>
<accession>A0A2T5V1M2</accession>
<evidence type="ECO:0000313" key="2">
    <source>
        <dbReference type="Proteomes" id="UP000244081"/>
    </source>
</evidence>
<dbReference type="SUPFAM" id="SSF54001">
    <property type="entry name" value="Cysteine proteinases"/>
    <property type="match status" value="1"/>
</dbReference>
<keyword evidence="2" id="KW-1185">Reference proteome</keyword>
<dbReference type="InterPro" id="IPR038765">
    <property type="entry name" value="Papain-like_cys_pep_sf"/>
</dbReference>
<dbReference type="Gene3D" id="3.90.1720.10">
    <property type="entry name" value="endopeptidase domain like (from Nostoc punctiforme)"/>
    <property type="match status" value="1"/>
</dbReference>
<comment type="caution">
    <text evidence="1">The sequence shown here is derived from an EMBL/GenBank/DDBJ whole genome shotgun (WGS) entry which is preliminary data.</text>
</comment>